<name>A0A662ZGW9_9GAMM</name>
<feature type="binding site" evidence="1">
    <location>
        <position position="179"/>
    </location>
    <ligand>
        <name>Zn(2+)</name>
        <dbReference type="ChEBI" id="CHEBI:29105"/>
    </ligand>
</feature>
<sequence>MAYCDWKNTSPENQAYHDKEWGIPVHDDSRHFECLMLEALQCGLSWSIIIRKRDTVRACFDDFDYVKVAAYTEADIERILNTEGMIRSRRKVEAIIHNARCFQKIADEFGSFSEYIWRYTDNVTVIYDGHDEGRIPSSNALSEDISRDLRKRGLKYLGPVTVYAYLQAAGIINDHDRDCPCFRRIVSDFPTTVKKCEGDTEVICYR</sequence>
<evidence type="ECO:0000313" key="2">
    <source>
        <dbReference type="EMBL" id="SFP15257.1"/>
    </source>
</evidence>
<feature type="binding site" evidence="1">
    <location>
        <position position="4"/>
    </location>
    <ligand>
        <name>Zn(2+)</name>
        <dbReference type="ChEBI" id="CHEBI:29105"/>
    </ligand>
</feature>
<dbReference type="InterPro" id="IPR052891">
    <property type="entry name" value="DNA-3mA_glycosylase"/>
</dbReference>
<evidence type="ECO:0000313" key="3">
    <source>
        <dbReference type="Proteomes" id="UP000243745"/>
    </source>
</evidence>
<keyword evidence="1" id="KW-0479">Metal-binding</keyword>
<dbReference type="InterPro" id="IPR005019">
    <property type="entry name" value="Adenine_glyco"/>
</dbReference>
<keyword evidence="3" id="KW-1185">Reference proteome</keyword>
<gene>
    <name evidence="2" type="ORF">SAMN02910344_00574</name>
</gene>
<dbReference type="PANTHER" id="PTHR30037:SF4">
    <property type="entry name" value="DNA-3-METHYLADENINE GLYCOSYLASE I"/>
    <property type="match status" value="1"/>
</dbReference>
<keyword evidence="1" id="KW-0862">Zinc</keyword>
<evidence type="ECO:0000256" key="1">
    <source>
        <dbReference type="PIRSR" id="PIRSR605019-1"/>
    </source>
</evidence>
<dbReference type="InterPro" id="IPR011257">
    <property type="entry name" value="DNA_glycosylase"/>
</dbReference>
<dbReference type="Proteomes" id="UP000243745">
    <property type="component" value="Unassembled WGS sequence"/>
</dbReference>
<dbReference type="OrthoDB" id="9807664at2"/>
<feature type="binding site" evidence="1">
    <location>
        <position position="175"/>
    </location>
    <ligand>
        <name>Zn(2+)</name>
        <dbReference type="ChEBI" id="CHEBI:29105"/>
    </ligand>
</feature>
<dbReference type="GO" id="GO:0008725">
    <property type="term" value="F:DNA-3-methyladenine glycosylase activity"/>
    <property type="evidence" value="ECO:0007669"/>
    <property type="project" value="InterPro"/>
</dbReference>
<dbReference type="Pfam" id="PF03352">
    <property type="entry name" value="Adenine_glyco"/>
    <property type="match status" value="1"/>
</dbReference>
<dbReference type="SUPFAM" id="SSF48150">
    <property type="entry name" value="DNA-glycosylase"/>
    <property type="match status" value="1"/>
</dbReference>
<organism evidence="2 3">
    <name type="scientific">Ruminobacter amylophilus</name>
    <dbReference type="NCBI Taxonomy" id="867"/>
    <lineage>
        <taxon>Bacteria</taxon>
        <taxon>Pseudomonadati</taxon>
        <taxon>Pseudomonadota</taxon>
        <taxon>Gammaproteobacteria</taxon>
        <taxon>Aeromonadales</taxon>
        <taxon>Succinivibrionaceae</taxon>
        <taxon>Ruminobacter</taxon>
    </lineage>
</organism>
<reference evidence="2 3" key="1">
    <citation type="submission" date="2016-10" db="EMBL/GenBank/DDBJ databases">
        <authorList>
            <person name="Varghese N."/>
            <person name="Submissions S."/>
        </authorList>
    </citation>
    <scope>NUCLEOTIDE SEQUENCE [LARGE SCALE GENOMIC DNA]</scope>
    <source>
        <strain evidence="2 3">DSM 1361</strain>
    </source>
</reference>
<dbReference type="AlphaFoldDB" id="A0A662ZGW9"/>
<protein>
    <submittedName>
        <fullName evidence="2">DNA-3-methyladenine glycosylase I</fullName>
    </submittedName>
</protein>
<feature type="binding site" evidence="1">
    <location>
        <position position="17"/>
    </location>
    <ligand>
        <name>Zn(2+)</name>
        <dbReference type="ChEBI" id="CHEBI:29105"/>
    </ligand>
</feature>
<dbReference type="Gene3D" id="1.10.340.30">
    <property type="entry name" value="Hypothetical protein, domain 2"/>
    <property type="match status" value="1"/>
</dbReference>
<dbReference type="EMBL" id="FOXF01000006">
    <property type="protein sequence ID" value="SFP15257.1"/>
    <property type="molecule type" value="Genomic_DNA"/>
</dbReference>
<dbReference type="GO" id="GO:0046872">
    <property type="term" value="F:metal ion binding"/>
    <property type="evidence" value="ECO:0007669"/>
    <property type="project" value="UniProtKB-KW"/>
</dbReference>
<dbReference type="PANTHER" id="PTHR30037">
    <property type="entry name" value="DNA-3-METHYLADENINE GLYCOSYLASE 1"/>
    <property type="match status" value="1"/>
</dbReference>
<dbReference type="RefSeq" id="WP_093140734.1">
    <property type="nucleotide sequence ID" value="NZ_FOXF01000006.1"/>
</dbReference>
<dbReference type="GO" id="GO:0006284">
    <property type="term" value="P:base-excision repair"/>
    <property type="evidence" value="ECO:0007669"/>
    <property type="project" value="InterPro"/>
</dbReference>
<accession>A0A662ZGW9</accession>
<proteinExistence type="predicted"/>